<dbReference type="Proteomes" id="UP001580407">
    <property type="component" value="Unassembled WGS sequence"/>
</dbReference>
<keyword evidence="2" id="KW-1185">Reference proteome</keyword>
<dbReference type="RefSeq" id="WP_375524382.1">
    <property type="nucleotide sequence ID" value="NZ_JBHILM010000005.1"/>
</dbReference>
<proteinExistence type="predicted"/>
<comment type="caution">
    <text evidence="1">The sequence shown here is derived from an EMBL/GenBank/DDBJ whole genome shotgun (WGS) entry which is preliminary data.</text>
</comment>
<gene>
    <name evidence="1" type="ORF">ACE3NQ_06635</name>
</gene>
<accession>A0ABV5B5B2</accession>
<evidence type="ECO:0000313" key="2">
    <source>
        <dbReference type="Proteomes" id="UP001580407"/>
    </source>
</evidence>
<sequence>MMLKYTIQNKAEPGTHALPFYASSEEAVLSTIIIPEAEPQHKIIIEAVLEWENPLLNWDIGELDVRLRRNSTTGPVLQWTQESCYERGIVRLSFEDTGHIPEGHIYCLTVQSVDNRACVTGPVEMSAHVYAPNV</sequence>
<reference evidence="1 2" key="1">
    <citation type="submission" date="2024-09" db="EMBL/GenBank/DDBJ databases">
        <authorList>
            <person name="Ruan L."/>
        </authorList>
    </citation>
    <scope>NUCLEOTIDE SEQUENCE [LARGE SCALE GENOMIC DNA]</scope>
    <source>
        <strain evidence="1 2">D33</strain>
    </source>
</reference>
<dbReference type="EMBL" id="JBHILM010000005">
    <property type="protein sequence ID" value="MFB5680584.1"/>
    <property type="molecule type" value="Genomic_DNA"/>
</dbReference>
<protein>
    <submittedName>
        <fullName evidence="1">Uncharacterized protein</fullName>
    </submittedName>
</protein>
<evidence type="ECO:0000313" key="1">
    <source>
        <dbReference type="EMBL" id="MFB5680584.1"/>
    </source>
</evidence>
<organism evidence="1 2">
    <name type="scientific">Paenibacillus terreus</name>
    <dbReference type="NCBI Taxonomy" id="1387834"/>
    <lineage>
        <taxon>Bacteria</taxon>
        <taxon>Bacillati</taxon>
        <taxon>Bacillota</taxon>
        <taxon>Bacilli</taxon>
        <taxon>Bacillales</taxon>
        <taxon>Paenibacillaceae</taxon>
        <taxon>Paenibacillus</taxon>
    </lineage>
</organism>
<name>A0ABV5B5B2_9BACL</name>